<keyword evidence="2" id="KW-1185">Reference proteome</keyword>
<dbReference type="Proteomes" id="UP000502894">
    <property type="component" value="Chromosome"/>
</dbReference>
<accession>A0A6F8T4U4</accession>
<organism evidence="1 2">
    <name type="scientific">Legionella antarctica</name>
    <dbReference type="NCBI Taxonomy" id="2708020"/>
    <lineage>
        <taxon>Bacteria</taxon>
        <taxon>Pseudomonadati</taxon>
        <taxon>Pseudomonadota</taxon>
        <taxon>Gammaproteobacteria</taxon>
        <taxon>Legionellales</taxon>
        <taxon>Legionellaceae</taxon>
        <taxon>Legionella</taxon>
    </lineage>
</organism>
<evidence type="ECO:0000313" key="1">
    <source>
        <dbReference type="EMBL" id="BCA95469.1"/>
    </source>
</evidence>
<reference evidence="1" key="1">
    <citation type="journal article" date="2020" name="Microbiol. Resour. Announc.">
        <title>Complete Genome Sequence of Novel Psychrotolerant Legionella Strain TUM19329, Isolated from Antarctic Lake Sediment.</title>
        <authorList>
            <person name="Shimada S."/>
            <person name="Nakai R."/>
            <person name="Aoki K."/>
            <person name="Shimoeda N."/>
            <person name="Ohno G."/>
            <person name="Miyazaki Y."/>
            <person name="Kudoh S."/>
            <person name="Imura S."/>
            <person name="Watanabe K."/>
            <person name="Ishii Y."/>
            <person name="Tateda K."/>
        </authorList>
    </citation>
    <scope>NUCLEOTIDE SEQUENCE [LARGE SCALE GENOMIC DNA]</scope>
    <source>
        <strain evidence="1">TUM19329</strain>
    </source>
</reference>
<sequence length="63" mass="7444">MINPLQYQPKGDKENSSYFNEYKTKIFERRLASGLEDLYGVIWVRMSGTKLRKNKSYSSIIYS</sequence>
<evidence type="ECO:0000313" key="2">
    <source>
        <dbReference type="Proteomes" id="UP000502894"/>
    </source>
</evidence>
<protein>
    <submittedName>
        <fullName evidence="1">Uncharacterized protein</fullName>
    </submittedName>
</protein>
<dbReference type="AlphaFoldDB" id="A0A6F8T4U4"/>
<name>A0A6F8T4U4_9GAMM</name>
<proteinExistence type="predicted"/>
<dbReference type="KEGG" id="lant:TUM19329_18300"/>
<gene>
    <name evidence="1" type="ORF">TUM19329_18300</name>
</gene>
<dbReference type="EMBL" id="AP022839">
    <property type="protein sequence ID" value="BCA95469.1"/>
    <property type="molecule type" value="Genomic_DNA"/>
</dbReference>